<dbReference type="OrthoDB" id="229305at2"/>
<dbReference type="GO" id="GO:0046813">
    <property type="term" value="P:receptor-mediated virion attachment to host cell"/>
    <property type="evidence" value="ECO:0007669"/>
    <property type="project" value="TreeGrafter"/>
</dbReference>
<feature type="repeat" description="TPR" evidence="3">
    <location>
        <begin position="41"/>
        <end position="74"/>
    </location>
</feature>
<organism evidence="4 5">
    <name type="scientific">Gimesia fumaroli</name>
    <dbReference type="NCBI Taxonomy" id="2527976"/>
    <lineage>
        <taxon>Bacteria</taxon>
        <taxon>Pseudomonadati</taxon>
        <taxon>Planctomycetota</taxon>
        <taxon>Planctomycetia</taxon>
        <taxon>Planctomycetales</taxon>
        <taxon>Planctomycetaceae</taxon>
        <taxon>Gimesia</taxon>
    </lineage>
</organism>
<proteinExistence type="predicted"/>
<feature type="repeat" description="TPR" evidence="3">
    <location>
        <begin position="147"/>
        <end position="180"/>
    </location>
</feature>
<dbReference type="GO" id="GO:0009279">
    <property type="term" value="C:cell outer membrane"/>
    <property type="evidence" value="ECO:0007669"/>
    <property type="project" value="TreeGrafter"/>
</dbReference>
<evidence type="ECO:0000313" key="5">
    <source>
        <dbReference type="Proteomes" id="UP000318313"/>
    </source>
</evidence>
<dbReference type="RefSeq" id="WP_145306127.1">
    <property type="nucleotide sequence ID" value="NZ_CP037452.1"/>
</dbReference>
<keyword evidence="2 3" id="KW-0802">TPR repeat</keyword>
<keyword evidence="5" id="KW-1185">Reference proteome</keyword>
<keyword evidence="1" id="KW-0677">Repeat</keyword>
<dbReference type="SUPFAM" id="SSF48452">
    <property type="entry name" value="TPR-like"/>
    <property type="match status" value="1"/>
</dbReference>
<dbReference type="SMART" id="SM00028">
    <property type="entry name" value="TPR"/>
    <property type="match status" value="5"/>
</dbReference>
<protein>
    <submittedName>
        <fullName evidence="4">Cellulose synthase subunit BcsC</fullName>
    </submittedName>
</protein>
<dbReference type="InterPro" id="IPR050498">
    <property type="entry name" value="Ycf3"/>
</dbReference>
<dbReference type="InterPro" id="IPR011990">
    <property type="entry name" value="TPR-like_helical_dom_sf"/>
</dbReference>
<feature type="repeat" description="TPR" evidence="3">
    <location>
        <begin position="113"/>
        <end position="146"/>
    </location>
</feature>
<dbReference type="InterPro" id="IPR013105">
    <property type="entry name" value="TPR_2"/>
</dbReference>
<sequence>MAETPEEVEDVFLNFLGDDPKSPRQIRTQMTKQIAKDKKSAKAWTARAWAHFELDDFDDAVADASKAIALCPESYLPWYVRGASYFCTGQTDEAEADLTEAIRLADSVKLFLEDAYRYRGGIRCDDKRTEEAIQDLNKCLKIRPDDSQAYGFRGIAYCRKQNYRKAIQDFEKAISLADDYPFPMSALAWLLATCPDKKIRDGDRALELAELANDLSGNEHLDDLAVAYAEVGDFKNAVKTQKRAIKQCQDPKEKTKFEKRLKLFESGQPHHALWGE</sequence>
<evidence type="ECO:0000256" key="2">
    <source>
        <dbReference type="ARBA" id="ARBA00022803"/>
    </source>
</evidence>
<evidence type="ECO:0000256" key="3">
    <source>
        <dbReference type="PROSITE-ProRule" id="PRU00339"/>
    </source>
</evidence>
<dbReference type="KEGG" id="gfm:Enr17x_08590"/>
<dbReference type="InterPro" id="IPR019734">
    <property type="entry name" value="TPR_rpt"/>
</dbReference>
<dbReference type="PANTHER" id="PTHR44858">
    <property type="entry name" value="TETRATRICOPEPTIDE REPEAT PROTEIN 6"/>
    <property type="match status" value="1"/>
</dbReference>
<accession>A0A518I6X6</accession>
<dbReference type="Gene3D" id="1.25.40.10">
    <property type="entry name" value="Tetratricopeptide repeat domain"/>
    <property type="match status" value="2"/>
</dbReference>
<dbReference type="Proteomes" id="UP000318313">
    <property type="component" value="Chromosome"/>
</dbReference>
<evidence type="ECO:0000313" key="4">
    <source>
        <dbReference type="EMBL" id="QDV48845.1"/>
    </source>
</evidence>
<dbReference type="AlphaFoldDB" id="A0A518I6X6"/>
<dbReference type="PANTHER" id="PTHR44858:SF1">
    <property type="entry name" value="UDP-N-ACETYLGLUCOSAMINE--PEPTIDE N-ACETYLGLUCOSAMINYLTRANSFERASE SPINDLY-RELATED"/>
    <property type="match status" value="1"/>
</dbReference>
<gene>
    <name evidence="4" type="ORF">Enr17x_08590</name>
</gene>
<reference evidence="4 5" key="1">
    <citation type="submission" date="2019-03" db="EMBL/GenBank/DDBJ databases">
        <title>Deep-cultivation of Planctomycetes and their phenomic and genomic characterization uncovers novel biology.</title>
        <authorList>
            <person name="Wiegand S."/>
            <person name="Jogler M."/>
            <person name="Boedeker C."/>
            <person name="Pinto D."/>
            <person name="Vollmers J."/>
            <person name="Rivas-Marin E."/>
            <person name="Kohn T."/>
            <person name="Peeters S.H."/>
            <person name="Heuer A."/>
            <person name="Rast P."/>
            <person name="Oberbeckmann S."/>
            <person name="Bunk B."/>
            <person name="Jeske O."/>
            <person name="Meyerdierks A."/>
            <person name="Storesund J.E."/>
            <person name="Kallscheuer N."/>
            <person name="Luecker S."/>
            <person name="Lage O.M."/>
            <person name="Pohl T."/>
            <person name="Merkel B.J."/>
            <person name="Hornburger P."/>
            <person name="Mueller R.-W."/>
            <person name="Bruemmer F."/>
            <person name="Labrenz M."/>
            <person name="Spormann A.M."/>
            <person name="Op den Camp H."/>
            <person name="Overmann J."/>
            <person name="Amann R."/>
            <person name="Jetten M.S.M."/>
            <person name="Mascher T."/>
            <person name="Medema M.H."/>
            <person name="Devos D.P."/>
            <person name="Kaster A.-K."/>
            <person name="Ovreas L."/>
            <person name="Rohde M."/>
            <person name="Galperin M.Y."/>
            <person name="Jogler C."/>
        </authorList>
    </citation>
    <scope>NUCLEOTIDE SEQUENCE [LARGE SCALE GENOMIC DNA]</scope>
    <source>
        <strain evidence="4 5">Enr17</strain>
    </source>
</reference>
<dbReference type="PROSITE" id="PS50005">
    <property type="entry name" value="TPR"/>
    <property type="match status" value="3"/>
</dbReference>
<name>A0A518I6X6_9PLAN</name>
<dbReference type="EMBL" id="CP037452">
    <property type="protein sequence ID" value="QDV48845.1"/>
    <property type="molecule type" value="Genomic_DNA"/>
</dbReference>
<evidence type="ECO:0000256" key="1">
    <source>
        <dbReference type="ARBA" id="ARBA00022737"/>
    </source>
</evidence>
<dbReference type="Pfam" id="PF13181">
    <property type="entry name" value="TPR_8"/>
    <property type="match status" value="2"/>
</dbReference>
<dbReference type="Pfam" id="PF07719">
    <property type="entry name" value="TPR_2"/>
    <property type="match status" value="2"/>
</dbReference>